<accession>A0A086Y9E7</accession>
<evidence type="ECO:0000313" key="4">
    <source>
        <dbReference type="Proteomes" id="UP000028824"/>
    </source>
</evidence>
<evidence type="ECO:0000313" key="3">
    <source>
        <dbReference type="EMBL" id="KFI30897.1"/>
    </source>
</evidence>
<keyword evidence="1 3" id="KW-0032">Aminotransferase</keyword>
<proteinExistence type="inferred from homology"/>
<name>A0A086Y9E7_9RHOB</name>
<dbReference type="GO" id="GO:0030170">
    <property type="term" value="F:pyridoxal phosphate binding"/>
    <property type="evidence" value="ECO:0007669"/>
    <property type="project" value="InterPro"/>
</dbReference>
<dbReference type="PANTHER" id="PTHR43510">
    <property type="entry name" value="AMINOTRANSFERASE FUNCTION, HYPOTHETICAL (EUROFUNG)"/>
    <property type="match status" value="1"/>
</dbReference>
<comment type="cofactor">
    <cofactor evidence="1">
        <name>pyridoxal 5'-phosphate</name>
        <dbReference type="ChEBI" id="CHEBI:597326"/>
    </cofactor>
</comment>
<dbReference type="InterPro" id="IPR015424">
    <property type="entry name" value="PyrdxlP-dep_Trfase"/>
</dbReference>
<keyword evidence="4" id="KW-1185">Reference proteome</keyword>
<dbReference type="Pfam" id="PF00155">
    <property type="entry name" value="Aminotran_1_2"/>
    <property type="match status" value="1"/>
</dbReference>
<dbReference type="Gene3D" id="3.90.1150.10">
    <property type="entry name" value="Aspartate Aminotransferase, domain 1"/>
    <property type="match status" value="1"/>
</dbReference>
<keyword evidence="1 3" id="KW-0808">Transferase</keyword>
<gene>
    <name evidence="3" type="ORF">CG50_04170</name>
</gene>
<dbReference type="Gene3D" id="3.40.640.10">
    <property type="entry name" value="Type I PLP-dependent aspartate aminotransferase-like (Major domain)"/>
    <property type="match status" value="1"/>
</dbReference>
<dbReference type="STRING" id="1105367.CG50_04170"/>
<evidence type="ECO:0000256" key="1">
    <source>
        <dbReference type="RuleBase" id="RU000481"/>
    </source>
</evidence>
<dbReference type="CDD" id="cd00609">
    <property type="entry name" value="AAT_like"/>
    <property type="match status" value="1"/>
</dbReference>
<reference evidence="3 4" key="1">
    <citation type="submission" date="2014-03" db="EMBL/GenBank/DDBJ databases">
        <title>Genome of Paenirhodobacter enshiensis DW2-9.</title>
        <authorList>
            <person name="Wang D."/>
            <person name="Wang G."/>
        </authorList>
    </citation>
    <scope>NUCLEOTIDE SEQUENCE [LARGE SCALE GENOMIC DNA]</scope>
    <source>
        <strain evidence="3 4">DW2-9</strain>
    </source>
</reference>
<dbReference type="InterPro" id="IPR004839">
    <property type="entry name" value="Aminotransferase_I/II_large"/>
</dbReference>
<dbReference type="Proteomes" id="UP000028824">
    <property type="component" value="Unassembled WGS sequence"/>
</dbReference>
<comment type="similarity">
    <text evidence="1">Belongs to the class-I pyridoxal-phosphate-dependent aminotransferase family.</text>
</comment>
<dbReference type="eggNOG" id="COG0436">
    <property type="taxonomic scope" value="Bacteria"/>
</dbReference>
<evidence type="ECO:0000259" key="2">
    <source>
        <dbReference type="Pfam" id="PF00155"/>
    </source>
</evidence>
<dbReference type="AlphaFoldDB" id="A0A086Y9E7"/>
<dbReference type="InterPro" id="IPR015422">
    <property type="entry name" value="PyrdxlP-dep_Trfase_small"/>
</dbReference>
<dbReference type="EMBL" id="JFZB01000001">
    <property type="protein sequence ID" value="KFI30897.1"/>
    <property type="molecule type" value="Genomic_DNA"/>
</dbReference>
<dbReference type="OrthoDB" id="9803354at2"/>
<dbReference type="GO" id="GO:0008483">
    <property type="term" value="F:transaminase activity"/>
    <property type="evidence" value="ECO:0007669"/>
    <property type="project" value="UniProtKB-KW"/>
</dbReference>
<dbReference type="InterPro" id="IPR015421">
    <property type="entry name" value="PyrdxlP-dep_Trfase_major"/>
</dbReference>
<dbReference type="PROSITE" id="PS00105">
    <property type="entry name" value="AA_TRANSFER_CLASS_1"/>
    <property type="match status" value="1"/>
</dbReference>
<feature type="domain" description="Aminotransferase class I/classII large" evidence="2">
    <location>
        <begin position="55"/>
        <end position="364"/>
    </location>
</feature>
<dbReference type="InterPro" id="IPR004838">
    <property type="entry name" value="NHTrfase_class1_PyrdxlP-BS"/>
</dbReference>
<dbReference type="SUPFAM" id="SSF53383">
    <property type="entry name" value="PLP-dependent transferases"/>
    <property type="match status" value="1"/>
</dbReference>
<sequence length="374" mass="39459">MDIREFGVEQWMNAHETSARWNLAETCCDSLTLGALLELAGPGAGSLNDLLALRLDYGEIAGSLRLRRAIAALYRTRQAEEVLVTHGTIGANALVHRTLVGPGDRVVSVVPTYQQHLSIPDSLGARVIPVALRPEDGWRLNLDALRAAVTPGTRLIALSNPNNPTGALLDEDTLGAIVAIARAAGAWILADEVYRGLDAVGEGQTASVTDLYEKGISTGGMSKAFSLAGLRLGWIAGPAEVLRAVSVHRDYDTISVGRIDDHFAAVALEAKDAILGRNLALSRRNRAILAGWIASEPRVGWVPSGGGTVALLAIAGMMDSARFCRELQERTGVMVLPGSVLGVEGTVRIGYACASDVLREGLARLSDHLAAGPA</sequence>
<dbReference type="PANTHER" id="PTHR43510:SF1">
    <property type="entry name" value="AMINOTRANSFERASE FUNCTION, HYPOTHETICAL (EUROFUNG)"/>
    <property type="match status" value="1"/>
</dbReference>
<dbReference type="RefSeq" id="WP_036634120.1">
    <property type="nucleotide sequence ID" value="NZ_JFZB01000001.1"/>
</dbReference>
<comment type="caution">
    <text evidence="3">The sequence shown here is derived from an EMBL/GenBank/DDBJ whole genome shotgun (WGS) entry which is preliminary data.</text>
</comment>
<protein>
    <recommendedName>
        <fullName evidence="1">Aminotransferase</fullName>
        <ecNumber evidence="1">2.6.1.-</ecNumber>
    </recommendedName>
</protein>
<organism evidence="3 4">
    <name type="scientific">Paenirhodobacter enshiensis</name>
    <dbReference type="NCBI Taxonomy" id="1105367"/>
    <lineage>
        <taxon>Bacteria</taxon>
        <taxon>Pseudomonadati</taxon>
        <taxon>Pseudomonadota</taxon>
        <taxon>Alphaproteobacteria</taxon>
        <taxon>Rhodobacterales</taxon>
        <taxon>Rhodobacter group</taxon>
        <taxon>Paenirhodobacter</taxon>
    </lineage>
</organism>
<dbReference type="EC" id="2.6.1.-" evidence="1"/>